<dbReference type="PANTHER" id="PTHR11214">
    <property type="entry name" value="BETA-1,3-N-ACETYLGLUCOSAMINYLTRANSFERASE"/>
    <property type="match status" value="1"/>
</dbReference>
<proteinExistence type="inferred from homology"/>
<evidence type="ECO:0000256" key="7">
    <source>
        <dbReference type="ARBA" id="ARBA00022989"/>
    </source>
</evidence>
<evidence type="ECO:0000256" key="9">
    <source>
        <dbReference type="ARBA" id="ARBA00023136"/>
    </source>
</evidence>
<evidence type="ECO:0000256" key="4">
    <source>
        <dbReference type="ARBA" id="ARBA00022679"/>
    </source>
</evidence>
<keyword evidence="4" id="KW-0808">Transferase</keyword>
<dbReference type="GO" id="GO:0006493">
    <property type="term" value="P:protein O-linked glycosylation"/>
    <property type="evidence" value="ECO:0007669"/>
    <property type="project" value="TreeGrafter"/>
</dbReference>
<keyword evidence="8 10" id="KW-0333">Golgi apparatus</keyword>
<reference evidence="12" key="2">
    <citation type="submission" date="2025-09" db="UniProtKB">
        <authorList>
            <consortium name="Ensembl"/>
        </authorList>
    </citation>
    <scope>IDENTIFICATION</scope>
</reference>
<evidence type="ECO:0000256" key="1">
    <source>
        <dbReference type="ARBA" id="ARBA00004323"/>
    </source>
</evidence>
<keyword evidence="13" id="KW-1185">Reference proteome</keyword>
<name>A0A3Q3XHX7_MOLML</name>
<evidence type="ECO:0000256" key="11">
    <source>
        <dbReference type="SAM" id="MobiDB-lite"/>
    </source>
</evidence>
<keyword evidence="3 10" id="KW-0328">Glycosyltransferase</keyword>
<dbReference type="GO" id="GO:0030311">
    <property type="term" value="P:poly-N-acetyllactosamine biosynthetic process"/>
    <property type="evidence" value="ECO:0007669"/>
    <property type="project" value="TreeGrafter"/>
</dbReference>
<evidence type="ECO:0000256" key="3">
    <source>
        <dbReference type="ARBA" id="ARBA00022676"/>
    </source>
</evidence>
<evidence type="ECO:0000256" key="8">
    <source>
        <dbReference type="ARBA" id="ARBA00023034"/>
    </source>
</evidence>
<comment type="similarity">
    <text evidence="2 10">Belongs to the glycosyltransferase 31 family.</text>
</comment>
<organism evidence="12 13">
    <name type="scientific">Mola mola</name>
    <name type="common">Ocean sunfish</name>
    <name type="synonym">Tetraodon mola</name>
    <dbReference type="NCBI Taxonomy" id="94237"/>
    <lineage>
        <taxon>Eukaryota</taxon>
        <taxon>Metazoa</taxon>
        <taxon>Chordata</taxon>
        <taxon>Craniata</taxon>
        <taxon>Vertebrata</taxon>
        <taxon>Euteleostomi</taxon>
        <taxon>Actinopterygii</taxon>
        <taxon>Neopterygii</taxon>
        <taxon>Teleostei</taxon>
        <taxon>Neoteleostei</taxon>
        <taxon>Acanthomorphata</taxon>
        <taxon>Eupercaria</taxon>
        <taxon>Tetraodontiformes</taxon>
        <taxon>Molidae</taxon>
        <taxon>Mola</taxon>
    </lineage>
</organism>
<dbReference type="InterPro" id="IPR002659">
    <property type="entry name" value="Glyco_trans_31"/>
</dbReference>
<feature type="compositionally biased region" description="Basic and acidic residues" evidence="11">
    <location>
        <begin position="19"/>
        <end position="36"/>
    </location>
</feature>
<dbReference type="GO" id="GO:0000139">
    <property type="term" value="C:Golgi membrane"/>
    <property type="evidence" value="ECO:0007669"/>
    <property type="project" value="UniProtKB-SubCell"/>
</dbReference>
<dbReference type="GO" id="GO:0016758">
    <property type="term" value="F:hexosyltransferase activity"/>
    <property type="evidence" value="ECO:0007669"/>
    <property type="project" value="InterPro"/>
</dbReference>
<dbReference type="PANTHER" id="PTHR11214:SF91">
    <property type="entry name" value="UDP-GLCNAC:BETAGAL BETA-1,3-N-ACETYLGLUCOSAMINYLTRANSFERASE 9"/>
    <property type="match status" value="1"/>
</dbReference>
<dbReference type="Gene3D" id="3.90.550.50">
    <property type="match status" value="1"/>
</dbReference>
<comment type="subcellular location">
    <subcellularLocation>
        <location evidence="1 10">Golgi apparatus membrane</location>
        <topology evidence="1 10">Single-pass type II membrane protein</topology>
    </subcellularLocation>
</comment>
<evidence type="ECO:0000256" key="6">
    <source>
        <dbReference type="ARBA" id="ARBA00022968"/>
    </source>
</evidence>
<dbReference type="OMA" id="PFQWKKK"/>
<evidence type="ECO:0000256" key="2">
    <source>
        <dbReference type="ARBA" id="ARBA00008661"/>
    </source>
</evidence>
<keyword evidence="6" id="KW-0735">Signal-anchor</keyword>
<dbReference type="Pfam" id="PF01762">
    <property type="entry name" value="Galactosyl_T"/>
    <property type="match status" value="1"/>
</dbReference>
<sequence length="404" mass="46133">QNHNLHIISLVPPLSPCKPQDKTKPAQSKSKPEVKSKPRRKNVGPTKTAAKPAPTLPPFDFDGYLRDKDNRDFKLLIDQPRKCHLRGAEEEKGGDGESKESAPAAPYMLIAVKSVAADFDKRQVVRWTWGKEGLFQNGLSIRTVFLLGVPRNRTALPLWDHLLTYESQTFRDILLWDFDDTFFNLTLKETHFLNWVNRSCPHVKFIFKGDADVYVNVENILEMLQGQNPDKDLFVGDIIINAKPIRRRSSKYYVPEFVYGAGLYPNYAGGGGFVMSGYTARRLSSACQQVELFPIDDVFLGMCLQLIGVKPSRHQGFRTFGIPRPSAAPHLQTFDPCFYRELMVVHSLSVPQIWLMWNLLHDPKLSCHNRISPTSWPFKWKGRIGETEKGEMDYGEKKVFVTHQ</sequence>
<dbReference type="GO" id="GO:0008194">
    <property type="term" value="F:UDP-glycosyltransferase activity"/>
    <property type="evidence" value="ECO:0007669"/>
    <property type="project" value="TreeGrafter"/>
</dbReference>
<dbReference type="EC" id="2.4.1.-" evidence="10"/>
<dbReference type="Ensembl" id="ENSMMOT00000026374.1">
    <property type="protein sequence ID" value="ENSMMOP00000025934.1"/>
    <property type="gene ID" value="ENSMMOG00000019669.1"/>
</dbReference>
<accession>A0A3Q3XHX7</accession>
<keyword evidence="7" id="KW-1133">Transmembrane helix</keyword>
<protein>
    <recommendedName>
        <fullName evidence="10">Hexosyltransferase</fullName>
        <ecNumber evidence="10">2.4.1.-</ecNumber>
    </recommendedName>
</protein>
<keyword evidence="9" id="KW-0472">Membrane</keyword>
<dbReference type="FunFam" id="3.90.550.50:FF:000020">
    <property type="entry name" value="Hexosyltransferase"/>
    <property type="match status" value="1"/>
</dbReference>
<dbReference type="AlphaFoldDB" id="A0A3Q3XHX7"/>
<feature type="region of interest" description="Disordered" evidence="11">
    <location>
        <begin position="1"/>
        <end position="63"/>
    </location>
</feature>
<evidence type="ECO:0000313" key="12">
    <source>
        <dbReference type="Ensembl" id="ENSMMOP00000025934.1"/>
    </source>
</evidence>
<reference evidence="12" key="1">
    <citation type="submission" date="2025-08" db="UniProtKB">
        <authorList>
            <consortium name="Ensembl"/>
        </authorList>
    </citation>
    <scope>IDENTIFICATION</scope>
</reference>
<evidence type="ECO:0000256" key="10">
    <source>
        <dbReference type="RuleBase" id="RU363063"/>
    </source>
</evidence>
<evidence type="ECO:0000313" key="13">
    <source>
        <dbReference type="Proteomes" id="UP000261620"/>
    </source>
</evidence>
<dbReference type="STRING" id="94237.ENSMMOP00000025934"/>
<evidence type="ECO:0000256" key="5">
    <source>
        <dbReference type="ARBA" id="ARBA00022692"/>
    </source>
</evidence>
<dbReference type="Proteomes" id="UP000261620">
    <property type="component" value="Unplaced"/>
</dbReference>
<keyword evidence="5" id="KW-0812">Transmembrane</keyword>